<evidence type="ECO:0000313" key="1">
    <source>
        <dbReference type="EMBL" id="MBX49318.1"/>
    </source>
</evidence>
<keyword evidence="1" id="KW-0808">Transferase</keyword>
<sequence length="47" mass="4943">MLQNAATIPLHVARSILCNSIESHQAECFKGGGGLRAKPPPNKTTAL</sequence>
<accession>A0A2P2P3J8</accession>
<organism evidence="1">
    <name type="scientific">Rhizophora mucronata</name>
    <name type="common">Asiatic mangrove</name>
    <dbReference type="NCBI Taxonomy" id="61149"/>
    <lineage>
        <taxon>Eukaryota</taxon>
        <taxon>Viridiplantae</taxon>
        <taxon>Streptophyta</taxon>
        <taxon>Embryophyta</taxon>
        <taxon>Tracheophyta</taxon>
        <taxon>Spermatophyta</taxon>
        <taxon>Magnoliopsida</taxon>
        <taxon>eudicotyledons</taxon>
        <taxon>Gunneridae</taxon>
        <taxon>Pentapetalae</taxon>
        <taxon>rosids</taxon>
        <taxon>fabids</taxon>
        <taxon>Malpighiales</taxon>
        <taxon>Rhizophoraceae</taxon>
        <taxon>Rhizophora</taxon>
    </lineage>
</organism>
<keyword evidence="1" id="KW-0418">Kinase</keyword>
<name>A0A2P2P3J8_RHIMU</name>
<dbReference type="AlphaFoldDB" id="A0A2P2P3J8"/>
<keyword evidence="1" id="KW-0675">Receptor</keyword>
<proteinExistence type="predicted"/>
<dbReference type="EMBL" id="GGEC01068834">
    <property type="protein sequence ID" value="MBX49318.1"/>
    <property type="molecule type" value="Transcribed_RNA"/>
</dbReference>
<protein>
    <submittedName>
        <fullName evidence="1">Putative LRR receptor-like serine/threonine-protein kinase At2g24230</fullName>
    </submittedName>
</protein>
<dbReference type="GO" id="GO:0016301">
    <property type="term" value="F:kinase activity"/>
    <property type="evidence" value="ECO:0007669"/>
    <property type="project" value="UniProtKB-KW"/>
</dbReference>
<reference evidence="1" key="1">
    <citation type="submission" date="2018-02" db="EMBL/GenBank/DDBJ databases">
        <title>Rhizophora mucronata_Transcriptome.</title>
        <authorList>
            <person name="Meera S.P."/>
            <person name="Sreeshan A."/>
            <person name="Augustine A."/>
        </authorList>
    </citation>
    <scope>NUCLEOTIDE SEQUENCE</scope>
    <source>
        <tissue evidence="1">Leaf</tissue>
    </source>
</reference>